<dbReference type="GO" id="GO:0003677">
    <property type="term" value="F:DNA binding"/>
    <property type="evidence" value="ECO:0007669"/>
    <property type="project" value="InterPro"/>
</dbReference>
<gene>
    <name evidence="3" type="ORF">QE369_000651</name>
</gene>
<dbReference type="Pfam" id="PF01381">
    <property type="entry name" value="HTH_3"/>
    <property type="match status" value="1"/>
</dbReference>
<evidence type="ECO:0000313" key="3">
    <source>
        <dbReference type="EMBL" id="MDR6100473.1"/>
    </source>
</evidence>
<proteinExistence type="predicted"/>
<dbReference type="Proteomes" id="UP001255601">
    <property type="component" value="Unassembled WGS sequence"/>
</dbReference>
<dbReference type="InterPro" id="IPR010982">
    <property type="entry name" value="Lambda_DNA-bd_dom_sf"/>
</dbReference>
<feature type="domain" description="HTH cro/C1-type" evidence="2">
    <location>
        <begin position="34"/>
        <end position="88"/>
    </location>
</feature>
<evidence type="ECO:0000313" key="4">
    <source>
        <dbReference type="Proteomes" id="UP001255601"/>
    </source>
</evidence>
<accession>A0AAJ2BAR5</accession>
<organism evidence="3 4">
    <name type="scientific">Agrobacterium larrymoorei</name>
    <dbReference type="NCBI Taxonomy" id="160699"/>
    <lineage>
        <taxon>Bacteria</taxon>
        <taxon>Pseudomonadati</taxon>
        <taxon>Pseudomonadota</taxon>
        <taxon>Alphaproteobacteria</taxon>
        <taxon>Hyphomicrobiales</taxon>
        <taxon>Rhizobiaceae</taxon>
        <taxon>Rhizobium/Agrobacterium group</taxon>
        <taxon>Agrobacterium</taxon>
    </lineage>
</organism>
<feature type="region of interest" description="Disordered" evidence="1">
    <location>
        <begin position="1"/>
        <end position="24"/>
    </location>
</feature>
<protein>
    <submittedName>
        <fullName evidence="3">Transcriptional regulator with XRE-family HTH domain</fullName>
    </submittedName>
</protein>
<dbReference type="PROSITE" id="PS50943">
    <property type="entry name" value="HTH_CROC1"/>
    <property type="match status" value="1"/>
</dbReference>
<dbReference type="EMBL" id="JAVIZC010000001">
    <property type="protein sequence ID" value="MDR6100473.1"/>
    <property type="molecule type" value="Genomic_DNA"/>
</dbReference>
<dbReference type="Gene3D" id="1.10.260.40">
    <property type="entry name" value="lambda repressor-like DNA-binding domains"/>
    <property type="match status" value="1"/>
</dbReference>
<dbReference type="SUPFAM" id="SSF47413">
    <property type="entry name" value="lambda repressor-like DNA-binding domains"/>
    <property type="match status" value="1"/>
</dbReference>
<dbReference type="SMART" id="SM00530">
    <property type="entry name" value="HTH_XRE"/>
    <property type="match status" value="1"/>
</dbReference>
<dbReference type="InterPro" id="IPR001387">
    <property type="entry name" value="Cro/C1-type_HTH"/>
</dbReference>
<reference evidence="3" key="1">
    <citation type="submission" date="2023-08" db="EMBL/GenBank/DDBJ databases">
        <title>Functional and genomic diversity of the sorghum phyllosphere microbiome.</title>
        <authorList>
            <person name="Shade A."/>
        </authorList>
    </citation>
    <scope>NUCLEOTIDE SEQUENCE</scope>
    <source>
        <strain evidence="3">SORGH_AS_0974</strain>
    </source>
</reference>
<evidence type="ECO:0000259" key="2">
    <source>
        <dbReference type="PROSITE" id="PS50943"/>
    </source>
</evidence>
<dbReference type="RefSeq" id="WP_309769533.1">
    <property type="nucleotide sequence ID" value="NZ_JAVIZC010000001.1"/>
</dbReference>
<feature type="compositionally biased region" description="Basic and acidic residues" evidence="1">
    <location>
        <begin position="9"/>
        <end position="24"/>
    </location>
</feature>
<name>A0AAJ2BAR5_9HYPH</name>
<evidence type="ECO:0000256" key="1">
    <source>
        <dbReference type="SAM" id="MobiDB-lite"/>
    </source>
</evidence>
<sequence>MKRRSSHSTADRNDDFEQGLRRPHPVDAHVGRKIRYWRNRHGITQGDLGAEIGVTFQQMQKYENGRNRVSSSRLYEIARCLRVPILEFFDGLPATHGGDGESLKPTSSIAFDSLRDVEHRRVIDAYLKLQPDVAKRLISLMQAIGSGQN</sequence>
<dbReference type="CDD" id="cd00093">
    <property type="entry name" value="HTH_XRE"/>
    <property type="match status" value="1"/>
</dbReference>
<comment type="caution">
    <text evidence="3">The sequence shown here is derived from an EMBL/GenBank/DDBJ whole genome shotgun (WGS) entry which is preliminary data.</text>
</comment>
<dbReference type="AlphaFoldDB" id="A0AAJ2BAR5"/>